<accession>X1V451</accession>
<dbReference type="InterPro" id="IPR033803">
    <property type="entry name" value="CBD-like_Golvesin-Xly"/>
</dbReference>
<evidence type="ECO:0000313" key="2">
    <source>
        <dbReference type="EMBL" id="GAJ24543.1"/>
    </source>
</evidence>
<dbReference type="Pfam" id="PF25275">
    <property type="entry name" value="Golvesin_C"/>
    <property type="match status" value="1"/>
</dbReference>
<feature type="domain" description="Golvesin/Xly CBD-like" evidence="1">
    <location>
        <begin position="2"/>
        <end position="71"/>
    </location>
</feature>
<proteinExistence type="predicted"/>
<dbReference type="EMBL" id="BARW01036094">
    <property type="protein sequence ID" value="GAJ24543.1"/>
    <property type="molecule type" value="Genomic_DNA"/>
</dbReference>
<organism evidence="2">
    <name type="scientific">marine sediment metagenome</name>
    <dbReference type="NCBI Taxonomy" id="412755"/>
    <lineage>
        <taxon>unclassified sequences</taxon>
        <taxon>metagenomes</taxon>
        <taxon>ecological metagenomes</taxon>
    </lineage>
</organism>
<gene>
    <name evidence="2" type="ORF">S12H4_56127</name>
</gene>
<reference evidence="2" key="1">
    <citation type="journal article" date="2014" name="Front. Microbiol.">
        <title>High frequency of phylogenetically diverse reductive dehalogenase-homologous genes in deep subseafloor sedimentary metagenomes.</title>
        <authorList>
            <person name="Kawai M."/>
            <person name="Futagami T."/>
            <person name="Toyoda A."/>
            <person name="Takaki Y."/>
            <person name="Nishi S."/>
            <person name="Hori S."/>
            <person name="Arai W."/>
            <person name="Tsubouchi T."/>
            <person name="Morono Y."/>
            <person name="Uchiyama I."/>
            <person name="Ito T."/>
            <person name="Fujiyama A."/>
            <person name="Inagaki F."/>
            <person name="Takami H."/>
        </authorList>
    </citation>
    <scope>NUCLEOTIDE SEQUENCE</scope>
    <source>
        <strain evidence="2">Expedition CK06-06</strain>
    </source>
</reference>
<name>X1V451_9ZZZZ</name>
<protein>
    <recommendedName>
        <fullName evidence="1">Golvesin/Xly CBD-like domain-containing protein</fullName>
    </recommendedName>
</protein>
<dbReference type="AlphaFoldDB" id="X1V451"/>
<feature type="non-terminal residue" evidence="2">
    <location>
        <position position="1"/>
    </location>
</feature>
<evidence type="ECO:0000259" key="1">
    <source>
        <dbReference type="Pfam" id="PF25275"/>
    </source>
</evidence>
<sequence>SYVWYGRLPQGRSATNAHFIVSTRKGSWTFIIDQNKNTGKWNLLGKFKDPLCVKVTNEADGSVIIDAVEFEQKSSKRYPYSSVRKK</sequence>
<comment type="caution">
    <text evidence="2">The sequence shown here is derived from an EMBL/GenBank/DDBJ whole genome shotgun (WGS) entry which is preliminary data.</text>
</comment>